<dbReference type="InParanoid" id="A0A6P8I477"/>
<keyword evidence="3" id="KW-1185">Reference proteome</keyword>
<evidence type="ECO:0000259" key="2">
    <source>
        <dbReference type="PROSITE" id="PS50022"/>
    </source>
</evidence>
<dbReference type="Gene3D" id="2.60.120.260">
    <property type="entry name" value="Galactose-binding domain-like"/>
    <property type="match status" value="1"/>
</dbReference>
<gene>
    <name evidence="4" type="primary">LOC116298058</name>
</gene>
<proteinExistence type="predicted"/>
<dbReference type="Pfam" id="PF00754">
    <property type="entry name" value="F5_F8_type_C"/>
    <property type="match status" value="1"/>
</dbReference>
<dbReference type="InterPro" id="IPR008979">
    <property type="entry name" value="Galactose-bd-like_sf"/>
</dbReference>
<evidence type="ECO:0000313" key="3">
    <source>
        <dbReference type="Proteomes" id="UP000515163"/>
    </source>
</evidence>
<dbReference type="OrthoDB" id="5989032at2759"/>
<sequence>MEDRSIPDSALSASSSYGHQSNPSFWAKDGRLNIISSWAPSSLSVGQYLQVDLGQVKIVTKIATQGRPGDQVKYVTKYKIKWSIDGQTWEDHKENDVVKVFNGNFDQNSVVTNSFQPKIMSRYIRLVVQEWFDYINLRMELYGC</sequence>
<protein>
    <submittedName>
        <fullName evidence="4">Lactadherin-like</fullName>
    </submittedName>
</protein>
<feature type="compositionally biased region" description="Low complexity" evidence="1">
    <location>
        <begin position="7"/>
        <end position="20"/>
    </location>
</feature>
<dbReference type="AlphaFoldDB" id="A0A6P8I477"/>
<accession>A0A6P8I477</accession>
<dbReference type="FunFam" id="2.60.120.260:FF:000016">
    <property type="entry name" value="Contactin-associated protein-like 4 isoform 1"/>
    <property type="match status" value="1"/>
</dbReference>
<dbReference type="SUPFAM" id="SSF49785">
    <property type="entry name" value="Galactose-binding domain-like"/>
    <property type="match status" value="1"/>
</dbReference>
<organism evidence="3 4">
    <name type="scientific">Actinia tenebrosa</name>
    <name type="common">Australian red waratah sea anemone</name>
    <dbReference type="NCBI Taxonomy" id="6105"/>
    <lineage>
        <taxon>Eukaryota</taxon>
        <taxon>Metazoa</taxon>
        <taxon>Cnidaria</taxon>
        <taxon>Anthozoa</taxon>
        <taxon>Hexacorallia</taxon>
        <taxon>Actiniaria</taxon>
        <taxon>Actiniidae</taxon>
        <taxon>Actinia</taxon>
    </lineage>
</organism>
<evidence type="ECO:0000313" key="4">
    <source>
        <dbReference type="RefSeq" id="XP_031562261.1"/>
    </source>
</evidence>
<dbReference type="CDD" id="cd00057">
    <property type="entry name" value="FA58C"/>
    <property type="match status" value="1"/>
</dbReference>
<dbReference type="GeneID" id="116298058"/>
<feature type="region of interest" description="Disordered" evidence="1">
    <location>
        <begin position="1"/>
        <end position="20"/>
    </location>
</feature>
<dbReference type="PROSITE" id="PS50022">
    <property type="entry name" value="FA58C_3"/>
    <property type="match status" value="1"/>
</dbReference>
<feature type="domain" description="F5/8 type C" evidence="2">
    <location>
        <begin position="1"/>
        <end position="144"/>
    </location>
</feature>
<reference evidence="4" key="1">
    <citation type="submission" date="2025-08" db="UniProtKB">
        <authorList>
            <consortium name="RefSeq"/>
        </authorList>
    </citation>
    <scope>IDENTIFICATION</scope>
    <source>
        <tissue evidence="4">Tentacle</tissue>
    </source>
</reference>
<dbReference type="KEGG" id="aten:116298058"/>
<dbReference type="PANTHER" id="PTHR24543:SF291">
    <property type="entry name" value="SMOKE ALARM, ISOFORM D"/>
    <property type="match status" value="1"/>
</dbReference>
<dbReference type="InterPro" id="IPR000421">
    <property type="entry name" value="FA58C"/>
</dbReference>
<name>A0A6P8I477_ACTTE</name>
<dbReference type="PANTHER" id="PTHR24543">
    <property type="entry name" value="MULTICOPPER OXIDASE-RELATED"/>
    <property type="match status" value="1"/>
</dbReference>
<evidence type="ECO:0000256" key="1">
    <source>
        <dbReference type="SAM" id="MobiDB-lite"/>
    </source>
</evidence>
<dbReference type="Proteomes" id="UP000515163">
    <property type="component" value="Unplaced"/>
</dbReference>
<dbReference type="PROSITE" id="PS01285">
    <property type="entry name" value="FA58C_1"/>
    <property type="match status" value="1"/>
</dbReference>
<dbReference type="RefSeq" id="XP_031562261.1">
    <property type="nucleotide sequence ID" value="XM_031706401.1"/>
</dbReference>
<dbReference type="SMART" id="SM00231">
    <property type="entry name" value="FA58C"/>
    <property type="match status" value="1"/>
</dbReference>